<dbReference type="PANTHER" id="PTHR28002">
    <property type="entry name" value="MIOREX COMPLEX COMPONENT 11"/>
    <property type="match status" value="1"/>
</dbReference>
<dbReference type="GO" id="GO:0005739">
    <property type="term" value="C:mitochondrion"/>
    <property type="evidence" value="ECO:0007669"/>
    <property type="project" value="TreeGrafter"/>
</dbReference>
<dbReference type="EMBL" id="JAHMUF010000019">
    <property type="protein sequence ID" value="KAG7192313.1"/>
    <property type="molecule type" value="Genomic_DNA"/>
</dbReference>
<dbReference type="Pfam" id="PF10306">
    <property type="entry name" value="FLILHELTA"/>
    <property type="match status" value="1"/>
</dbReference>
<dbReference type="GeneID" id="66115406"/>
<dbReference type="InterPro" id="IPR018811">
    <property type="entry name" value="MRX11"/>
</dbReference>
<dbReference type="AlphaFoldDB" id="A0A9P8AH43"/>
<keyword evidence="4" id="KW-1185">Reference proteome</keyword>
<dbReference type="PANTHER" id="PTHR28002:SF1">
    <property type="entry name" value="MIOREX COMPLEX COMPONENT 11"/>
    <property type="match status" value="1"/>
</dbReference>
<evidence type="ECO:0000256" key="1">
    <source>
        <dbReference type="SAM" id="MobiDB-lite"/>
    </source>
</evidence>
<evidence type="ECO:0000256" key="2">
    <source>
        <dbReference type="SAM" id="Phobius"/>
    </source>
</evidence>
<evidence type="ECO:0000313" key="3">
    <source>
        <dbReference type="EMBL" id="KAG7192313.1"/>
    </source>
</evidence>
<evidence type="ECO:0000313" key="4">
    <source>
        <dbReference type="Proteomes" id="UP000790833"/>
    </source>
</evidence>
<feature type="transmembrane region" description="Helical" evidence="2">
    <location>
        <begin position="123"/>
        <end position="143"/>
    </location>
</feature>
<organism evidence="3 4">
    <name type="scientific">Scheffersomyces spartinae</name>
    <dbReference type="NCBI Taxonomy" id="45513"/>
    <lineage>
        <taxon>Eukaryota</taxon>
        <taxon>Fungi</taxon>
        <taxon>Dikarya</taxon>
        <taxon>Ascomycota</taxon>
        <taxon>Saccharomycotina</taxon>
        <taxon>Pichiomycetes</taxon>
        <taxon>Debaryomycetaceae</taxon>
        <taxon>Scheffersomyces</taxon>
    </lineage>
</organism>
<dbReference type="Proteomes" id="UP000790833">
    <property type="component" value="Unassembled WGS sequence"/>
</dbReference>
<proteinExistence type="predicted"/>
<accession>A0A9P8AH43</accession>
<name>A0A9P8AH43_9ASCO</name>
<sequence>MALLEDPLRQPPPNAILKRVPKFMHQYVTQFANAPFSHVTAFVILHELTAIVPLVGIWYGLHNYVDHSSAIFAADLPSFAMDKASALVDKCLDLAGIAQISLQEKTRLVMEGAYSYAIVKALFPVRVMISLWGMPYFARWFVLPFTKMFSKRKPKTSENETNQLKKVESKRITKPRL</sequence>
<protein>
    <submittedName>
        <fullName evidence="3">Uncharacterized protein</fullName>
    </submittedName>
</protein>
<reference evidence="3" key="1">
    <citation type="submission" date="2021-03" db="EMBL/GenBank/DDBJ databases">
        <authorList>
            <person name="Palmer J.M."/>
        </authorList>
    </citation>
    <scope>NUCLEOTIDE SEQUENCE</scope>
    <source>
        <strain evidence="3">ARV_011</strain>
    </source>
</reference>
<keyword evidence="2" id="KW-0812">Transmembrane</keyword>
<feature type="compositionally biased region" description="Basic and acidic residues" evidence="1">
    <location>
        <begin position="155"/>
        <end position="171"/>
    </location>
</feature>
<dbReference type="RefSeq" id="XP_043047863.1">
    <property type="nucleotide sequence ID" value="XM_043192808.1"/>
</dbReference>
<keyword evidence="2" id="KW-1133">Transmembrane helix</keyword>
<comment type="caution">
    <text evidence="3">The sequence shown here is derived from an EMBL/GenBank/DDBJ whole genome shotgun (WGS) entry which is preliminary data.</text>
</comment>
<feature type="region of interest" description="Disordered" evidence="1">
    <location>
        <begin position="154"/>
        <end position="177"/>
    </location>
</feature>
<dbReference type="OrthoDB" id="5580261at2759"/>
<feature type="transmembrane region" description="Helical" evidence="2">
    <location>
        <begin position="39"/>
        <end position="61"/>
    </location>
</feature>
<keyword evidence="2" id="KW-0472">Membrane</keyword>
<gene>
    <name evidence="3" type="ORF">KQ657_002032</name>
</gene>